<dbReference type="SUPFAM" id="SSF82199">
    <property type="entry name" value="SET domain"/>
    <property type="match status" value="1"/>
</dbReference>
<dbReference type="GO" id="GO:0032259">
    <property type="term" value="P:methylation"/>
    <property type="evidence" value="ECO:0007669"/>
    <property type="project" value="UniProtKB-KW"/>
</dbReference>
<keyword evidence="6" id="KW-0949">S-adenosyl-L-methionine</keyword>
<dbReference type="PROSITE" id="PS50280">
    <property type="entry name" value="SET"/>
    <property type="match status" value="1"/>
</dbReference>
<proteinExistence type="predicted"/>
<evidence type="ECO:0000256" key="2">
    <source>
        <dbReference type="ARBA" id="ARBA00004286"/>
    </source>
</evidence>
<evidence type="ECO:0000256" key="5">
    <source>
        <dbReference type="ARBA" id="ARBA00022679"/>
    </source>
</evidence>
<dbReference type="SMART" id="SM00317">
    <property type="entry name" value="SET"/>
    <property type="match status" value="1"/>
</dbReference>
<evidence type="ECO:0000313" key="12">
    <source>
        <dbReference type="Proteomes" id="UP001341281"/>
    </source>
</evidence>
<name>A0AAQ3UIM4_PASNO</name>
<dbReference type="GO" id="GO:0005634">
    <property type="term" value="C:nucleus"/>
    <property type="evidence" value="ECO:0007669"/>
    <property type="project" value="UniProtKB-SubCell"/>
</dbReference>
<dbReference type="Proteomes" id="UP001341281">
    <property type="component" value="Chromosome 09"/>
</dbReference>
<keyword evidence="3" id="KW-0158">Chromosome</keyword>
<dbReference type="PROSITE" id="PS51578">
    <property type="entry name" value="SAM_MT43_SET2_2"/>
    <property type="match status" value="1"/>
</dbReference>
<dbReference type="PANTHER" id="PTHR22884">
    <property type="entry name" value="SET DOMAIN PROTEINS"/>
    <property type="match status" value="1"/>
</dbReference>
<accession>A0AAQ3UIM4</accession>
<dbReference type="InterPro" id="IPR001214">
    <property type="entry name" value="SET_dom"/>
</dbReference>
<evidence type="ECO:0000259" key="10">
    <source>
        <dbReference type="PROSITE" id="PS51215"/>
    </source>
</evidence>
<dbReference type="InterPro" id="IPR006560">
    <property type="entry name" value="AWS_dom"/>
</dbReference>
<feature type="compositionally biased region" description="Low complexity" evidence="8">
    <location>
        <begin position="43"/>
        <end position="52"/>
    </location>
</feature>
<feature type="compositionally biased region" description="Pro residues" evidence="8">
    <location>
        <begin position="67"/>
        <end position="88"/>
    </location>
</feature>
<evidence type="ECO:0000256" key="8">
    <source>
        <dbReference type="SAM" id="MobiDB-lite"/>
    </source>
</evidence>
<dbReference type="InterPro" id="IPR046341">
    <property type="entry name" value="SET_dom_sf"/>
</dbReference>
<protein>
    <recommendedName>
        <fullName evidence="13">Histone-lysine N-methyltransferase ASHR3</fullName>
    </recommendedName>
</protein>
<comment type="subcellular location">
    <subcellularLocation>
        <location evidence="2">Chromosome</location>
    </subcellularLocation>
    <subcellularLocation>
        <location evidence="1">Nucleus</location>
    </subcellularLocation>
</comment>
<dbReference type="Pfam" id="PF00856">
    <property type="entry name" value="SET"/>
    <property type="match status" value="1"/>
</dbReference>
<evidence type="ECO:0000256" key="3">
    <source>
        <dbReference type="ARBA" id="ARBA00022454"/>
    </source>
</evidence>
<keyword evidence="5" id="KW-0808">Transferase</keyword>
<dbReference type="FunFam" id="2.170.270.10:FF:000043">
    <property type="entry name" value="Histone-lysine N-methyltransferase"/>
    <property type="match status" value="1"/>
</dbReference>
<feature type="compositionally biased region" description="Basic and acidic residues" evidence="8">
    <location>
        <begin position="26"/>
        <end position="35"/>
    </location>
</feature>
<dbReference type="EMBL" id="CP144753">
    <property type="protein sequence ID" value="WVZ92716.1"/>
    <property type="molecule type" value="Genomic_DNA"/>
</dbReference>
<evidence type="ECO:0000256" key="4">
    <source>
        <dbReference type="ARBA" id="ARBA00022603"/>
    </source>
</evidence>
<feature type="region of interest" description="Disordered" evidence="8">
    <location>
        <begin position="1"/>
        <end position="95"/>
    </location>
</feature>
<feature type="domain" description="SET" evidence="9">
    <location>
        <begin position="313"/>
        <end position="430"/>
    </location>
</feature>
<gene>
    <name evidence="11" type="ORF">U9M48_038762</name>
</gene>
<keyword evidence="4" id="KW-0489">Methyltransferase</keyword>
<dbReference type="AlphaFoldDB" id="A0AAQ3UIM4"/>
<evidence type="ECO:0000256" key="1">
    <source>
        <dbReference type="ARBA" id="ARBA00004123"/>
    </source>
</evidence>
<reference evidence="11 12" key="1">
    <citation type="submission" date="2024-02" db="EMBL/GenBank/DDBJ databases">
        <title>High-quality chromosome-scale genome assembly of Pensacola bahiagrass (Paspalum notatum Flugge var. saurae).</title>
        <authorList>
            <person name="Vega J.M."/>
            <person name="Podio M."/>
            <person name="Orjuela J."/>
            <person name="Siena L.A."/>
            <person name="Pessino S.C."/>
            <person name="Combes M.C."/>
            <person name="Mariac C."/>
            <person name="Albertini E."/>
            <person name="Pupilli F."/>
            <person name="Ortiz J.P.A."/>
            <person name="Leblanc O."/>
        </authorList>
    </citation>
    <scope>NUCLEOTIDE SEQUENCE [LARGE SCALE GENOMIC DNA]</scope>
    <source>
        <strain evidence="11">R1</strain>
        <tissue evidence="11">Leaf</tissue>
    </source>
</reference>
<evidence type="ECO:0000259" key="9">
    <source>
        <dbReference type="PROSITE" id="PS50280"/>
    </source>
</evidence>
<dbReference type="PROSITE" id="PS51215">
    <property type="entry name" value="AWS"/>
    <property type="match status" value="1"/>
</dbReference>
<dbReference type="GO" id="GO:0042054">
    <property type="term" value="F:histone methyltransferase activity"/>
    <property type="evidence" value="ECO:0007669"/>
    <property type="project" value="InterPro"/>
</dbReference>
<sequence>MGGPPPTAATTSSAPRRRSTRLIGAPRHDDQDKPPRAAPSPKPASTSSAFSKPRIRLAALRRRGDQQPPPPRASTPPPAAEADAPPPSRAAAPRRSVRVHLCVRGLPSAADPSIPWRRRRGSPAAPPPKSIEAKAEEWAKEKAASGAPEEECVLPFLRKGAPRKVECLICSKSILLDERVQCSVNHCDVTLHKACSEKTDGCCLRHDAGPVDDIKEAFRRLPLPYTNQEFNIDPISKHDLENESEPPPYIQLKRNVYVVKSKSDGDAIEAGCADCDHDSTCKESCPCRSSLVSCSQACHCSVKCSNKPFRREKKVNIVKTQQCGWGAVALETIEKDEFVIEFVGEVIDDAMREDRLQDMRLRRDQNFYMCQVSKDFVIDATFRGNACRFFNHSCQPNCRLEKWQVNRKTRLGVFASQTIKAGTPLTYNYSNHCLSTAILVSVIQKAAKGELSSWLPLQVSHKSSQNDRAPSQLARHLLNGRMPVLSRHLRSALAYLVAFPRYSGRRTVGQQSARRSHRES</sequence>
<keyword evidence="7" id="KW-0539">Nucleus</keyword>
<keyword evidence="12" id="KW-1185">Reference proteome</keyword>
<organism evidence="11 12">
    <name type="scientific">Paspalum notatum var. saurae</name>
    <dbReference type="NCBI Taxonomy" id="547442"/>
    <lineage>
        <taxon>Eukaryota</taxon>
        <taxon>Viridiplantae</taxon>
        <taxon>Streptophyta</taxon>
        <taxon>Embryophyta</taxon>
        <taxon>Tracheophyta</taxon>
        <taxon>Spermatophyta</taxon>
        <taxon>Magnoliopsida</taxon>
        <taxon>Liliopsida</taxon>
        <taxon>Poales</taxon>
        <taxon>Poaceae</taxon>
        <taxon>PACMAD clade</taxon>
        <taxon>Panicoideae</taxon>
        <taxon>Andropogonodae</taxon>
        <taxon>Paspaleae</taxon>
        <taxon>Paspalinae</taxon>
        <taxon>Paspalum</taxon>
    </lineage>
</organism>
<dbReference type="InterPro" id="IPR050777">
    <property type="entry name" value="SET2_Histone-Lys_MeTrsfase"/>
</dbReference>
<feature type="domain" description="AWS" evidence="10">
    <location>
        <begin position="265"/>
        <end position="313"/>
    </location>
</feature>
<dbReference type="GO" id="GO:0005694">
    <property type="term" value="C:chromosome"/>
    <property type="evidence" value="ECO:0007669"/>
    <property type="project" value="UniProtKB-SubCell"/>
</dbReference>
<feature type="region of interest" description="Disordered" evidence="8">
    <location>
        <begin position="110"/>
        <end position="130"/>
    </location>
</feature>
<evidence type="ECO:0000256" key="7">
    <source>
        <dbReference type="ARBA" id="ARBA00023242"/>
    </source>
</evidence>
<evidence type="ECO:0000256" key="6">
    <source>
        <dbReference type="ARBA" id="ARBA00022691"/>
    </source>
</evidence>
<evidence type="ECO:0008006" key="13">
    <source>
        <dbReference type="Google" id="ProtNLM"/>
    </source>
</evidence>
<dbReference type="Gene3D" id="2.170.270.10">
    <property type="entry name" value="SET domain"/>
    <property type="match status" value="1"/>
</dbReference>
<dbReference type="InterPro" id="IPR025787">
    <property type="entry name" value="Hist-Lys_N-MeTrfase_SET2_plant"/>
</dbReference>
<evidence type="ECO:0000313" key="11">
    <source>
        <dbReference type="EMBL" id="WVZ92716.1"/>
    </source>
</evidence>